<reference evidence="3" key="1">
    <citation type="journal article" date="2019" name="Int. J. Syst. Evol. Microbiol.">
        <title>The Global Catalogue of Microorganisms (GCM) 10K type strain sequencing project: providing services to taxonomists for standard genome sequencing and annotation.</title>
        <authorList>
            <consortium name="The Broad Institute Genomics Platform"/>
            <consortium name="The Broad Institute Genome Sequencing Center for Infectious Disease"/>
            <person name="Wu L."/>
            <person name="Ma J."/>
        </authorList>
    </citation>
    <scope>NUCLEOTIDE SEQUENCE [LARGE SCALE GENOMIC DNA]</scope>
    <source>
        <strain evidence="3">R28</strain>
    </source>
</reference>
<keyword evidence="3" id="KW-1185">Reference proteome</keyword>
<dbReference type="RefSeq" id="WP_377557297.1">
    <property type="nucleotide sequence ID" value="NZ_JBHUHQ010000021.1"/>
</dbReference>
<keyword evidence="1" id="KW-0812">Transmembrane</keyword>
<sequence length="40" mass="4947">MKFVDWQMVIFVSVSMVADYWIYWGLPRVYYLDVNIEKIK</sequence>
<keyword evidence="1" id="KW-1133">Transmembrane helix</keyword>
<evidence type="ECO:0000256" key="1">
    <source>
        <dbReference type="SAM" id="Phobius"/>
    </source>
</evidence>
<dbReference type="EMBL" id="JBHUHQ010000021">
    <property type="protein sequence ID" value="MFD2045780.1"/>
    <property type="molecule type" value="Genomic_DNA"/>
</dbReference>
<evidence type="ECO:0000313" key="2">
    <source>
        <dbReference type="EMBL" id="MFD2045780.1"/>
    </source>
</evidence>
<accession>A0ABW4W631</accession>
<gene>
    <name evidence="2" type="ORF">ACFSJF_16000</name>
</gene>
<proteinExistence type="predicted"/>
<comment type="caution">
    <text evidence="2">The sequence shown here is derived from an EMBL/GenBank/DDBJ whole genome shotgun (WGS) entry which is preliminary data.</text>
</comment>
<dbReference type="Proteomes" id="UP001597383">
    <property type="component" value="Unassembled WGS sequence"/>
</dbReference>
<protein>
    <submittedName>
        <fullName evidence="2">Uncharacterized protein</fullName>
    </submittedName>
</protein>
<name>A0ABW4W631_9BACI</name>
<organism evidence="2 3">
    <name type="scientific">Ornithinibacillus salinisoli</name>
    <dbReference type="NCBI Taxonomy" id="1848459"/>
    <lineage>
        <taxon>Bacteria</taxon>
        <taxon>Bacillati</taxon>
        <taxon>Bacillota</taxon>
        <taxon>Bacilli</taxon>
        <taxon>Bacillales</taxon>
        <taxon>Bacillaceae</taxon>
        <taxon>Ornithinibacillus</taxon>
    </lineage>
</organism>
<feature type="transmembrane region" description="Helical" evidence="1">
    <location>
        <begin position="6"/>
        <end position="26"/>
    </location>
</feature>
<evidence type="ECO:0000313" key="3">
    <source>
        <dbReference type="Proteomes" id="UP001597383"/>
    </source>
</evidence>
<keyword evidence="1" id="KW-0472">Membrane</keyword>